<evidence type="ECO:0000256" key="1">
    <source>
        <dbReference type="SAM" id="MobiDB-lite"/>
    </source>
</evidence>
<evidence type="ECO:0000313" key="3">
    <source>
        <dbReference type="Proteomes" id="UP000001514"/>
    </source>
</evidence>
<organism evidence="3">
    <name type="scientific">Selaginella moellendorffii</name>
    <name type="common">Spikemoss</name>
    <dbReference type="NCBI Taxonomy" id="88036"/>
    <lineage>
        <taxon>Eukaryota</taxon>
        <taxon>Viridiplantae</taxon>
        <taxon>Streptophyta</taxon>
        <taxon>Embryophyta</taxon>
        <taxon>Tracheophyta</taxon>
        <taxon>Lycopodiopsida</taxon>
        <taxon>Selaginellales</taxon>
        <taxon>Selaginellaceae</taxon>
        <taxon>Selaginella</taxon>
    </lineage>
</organism>
<accession>D8R2C4</accession>
<dbReference type="Proteomes" id="UP000001514">
    <property type="component" value="Unassembled WGS sequence"/>
</dbReference>
<sequence length="167" mass="18494">MEMDKLQDNFYLSHSAVHAGVTARDYLEIMRVSVCVRIKMEADAHEPNSLLDSRTCFPQHAKMCFWISTGLEQADTTAMATSMLDNQPGLGYRVVAVELQTNPRHLHSPGKQLELSERSRRTSSDGKGPRNRAKLQPPLAAATMRDINDGCVAVEPVAEEPSNQVDS</sequence>
<dbReference type="InParanoid" id="D8R2C4"/>
<protein>
    <submittedName>
        <fullName evidence="2">Uncharacterized protein</fullName>
    </submittedName>
</protein>
<evidence type="ECO:0000313" key="2">
    <source>
        <dbReference type="EMBL" id="EFJ33701.1"/>
    </source>
</evidence>
<dbReference type="Gramene" id="EFJ33701">
    <property type="protein sequence ID" value="EFJ33701"/>
    <property type="gene ID" value="SELMODRAFT_406431"/>
</dbReference>
<feature type="compositionally biased region" description="Basic and acidic residues" evidence="1">
    <location>
        <begin position="114"/>
        <end position="128"/>
    </location>
</feature>
<gene>
    <name evidence="2" type="ORF">SELMODRAFT_406431</name>
</gene>
<reference evidence="2 3" key="1">
    <citation type="journal article" date="2011" name="Science">
        <title>The Selaginella genome identifies genetic changes associated with the evolution of vascular plants.</title>
        <authorList>
            <person name="Banks J.A."/>
            <person name="Nishiyama T."/>
            <person name="Hasebe M."/>
            <person name="Bowman J.L."/>
            <person name="Gribskov M."/>
            <person name="dePamphilis C."/>
            <person name="Albert V.A."/>
            <person name="Aono N."/>
            <person name="Aoyama T."/>
            <person name="Ambrose B.A."/>
            <person name="Ashton N.W."/>
            <person name="Axtell M.J."/>
            <person name="Barker E."/>
            <person name="Barker M.S."/>
            <person name="Bennetzen J.L."/>
            <person name="Bonawitz N.D."/>
            <person name="Chapple C."/>
            <person name="Cheng C."/>
            <person name="Correa L.G."/>
            <person name="Dacre M."/>
            <person name="DeBarry J."/>
            <person name="Dreyer I."/>
            <person name="Elias M."/>
            <person name="Engstrom E.M."/>
            <person name="Estelle M."/>
            <person name="Feng L."/>
            <person name="Finet C."/>
            <person name="Floyd S.K."/>
            <person name="Frommer W.B."/>
            <person name="Fujita T."/>
            <person name="Gramzow L."/>
            <person name="Gutensohn M."/>
            <person name="Harholt J."/>
            <person name="Hattori M."/>
            <person name="Heyl A."/>
            <person name="Hirai T."/>
            <person name="Hiwatashi Y."/>
            <person name="Ishikawa M."/>
            <person name="Iwata M."/>
            <person name="Karol K.G."/>
            <person name="Koehler B."/>
            <person name="Kolukisaoglu U."/>
            <person name="Kubo M."/>
            <person name="Kurata T."/>
            <person name="Lalonde S."/>
            <person name="Li K."/>
            <person name="Li Y."/>
            <person name="Litt A."/>
            <person name="Lyons E."/>
            <person name="Manning G."/>
            <person name="Maruyama T."/>
            <person name="Michael T.P."/>
            <person name="Mikami K."/>
            <person name="Miyazaki S."/>
            <person name="Morinaga S."/>
            <person name="Murata T."/>
            <person name="Mueller-Roeber B."/>
            <person name="Nelson D.R."/>
            <person name="Obara M."/>
            <person name="Oguri Y."/>
            <person name="Olmstead R.G."/>
            <person name="Onodera N."/>
            <person name="Petersen B.L."/>
            <person name="Pils B."/>
            <person name="Prigge M."/>
            <person name="Rensing S.A."/>
            <person name="Riano-Pachon D.M."/>
            <person name="Roberts A.W."/>
            <person name="Sato Y."/>
            <person name="Scheller H.V."/>
            <person name="Schulz B."/>
            <person name="Schulz C."/>
            <person name="Shakirov E.V."/>
            <person name="Shibagaki N."/>
            <person name="Shinohara N."/>
            <person name="Shippen D.E."/>
            <person name="Soerensen I."/>
            <person name="Sotooka R."/>
            <person name="Sugimoto N."/>
            <person name="Sugita M."/>
            <person name="Sumikawa N."/>
            <person name="Tanurdzic M."/>
            <person name="Theissen G."/>
            <person name="Ulvskov P."/>
            <person name="Wakazuki S."/>
            <person name="Weng J.K."/>
            <person name="Willats W.W."/>
            <person name="Wipf D."/>
            <person name="Wolf P.G."/>
            <person name="Yang L."/>
            <person name="Zimmer A.D."/>
            <person name="Zhu Q."/>
            <person name="Mitros T."/>
            <person name="Hellsten U."/>
            <person name="Loque D."/>
            <person name="Otillar R."/>
            <person name="Salamov A."/>
            <person name="Schmutz J."/>
            <person name="Shapiro H."/>
            <person name="Lindquist E."/>
            <person name="Lucas S."/>
            <person name="Rokhsar D."/>
            <person name="Grigoriev I.V."/>
        </authorList>
    </citation>
    <scope>NUCLEOTIDE SEQUENCE [LARGE SCALE GENOMIC DNA]</scope>
</reference>
<dbReference type="KEGG" id="smo:SELMODRAFT_406431"/>
<dbReference type="EMBL" id="GL377570">
    <property type="protein sequence ID" value="EFJ33701.1"/>
    <property type="molecule type" value="Genomic_DNA"/>
</dbReference>
<feature type="region of interest" description="Disordered" evidence="1">
    <location>
        <begin position="101"/>
        <end position="142"/>
    </location>
</feature>
<name>D8R2C4_SELML</name>
<dbReference type="HOGENOM" id="CLU_1597278_0_0_1"/>
<dbReference type="AlphaFoldDB" id="D8R2C4"/>
<proteinExistence type="predicted"/>
<keyword evidence="3" id="KW-1185">Reference proteome</keyword>